<feature type="domain" description="HTH deoR-type" evidence="3">
    <location>
        <begin position="2"/>
        <end position="57"/>
    </location>
</feature>
<dbReference type="GO" id="GO:0003700">
    <property type="term" value="F:DNA-binding transcription factor activity"/>
    <property type="evidence" value="ECO:0007669"/>
    <property type="project" value="InterPro"/>
</dbReference>
<name>A0A2T3FMW7_9FIRM</name>
<dbReference type="SUPFAM" id="SSF100950">
    <property type="entry name" value="NagB/RpiA/CoA transferase-like"/>
    <property type="match status" value="1"/>
</dbReference>
<evidence type="ECO:0000313" key="5">
    <source>
        <dbReference type="Proteomes" id="UP000240974"/>
    </source>
</evidence>
<dbReference type="SMART" id="SM01134">
    <property type="entry name" value="DeoRC"/>
    <property type="match status" value="1"/>
</dbReference>
<dbReference type="PROSITE" id="PS51000">
    <property type="entry name" value="HTH_DEOR_2"/>
    <property type="match status" value="1"/>
</dbReference>
<dbReference type="InterPro" id="IPR050313">
    <property type="entry name" value="Carb_Metab_HTH_regulators"/>
</dbReference>
<dbReference type="PRINTS" id="PR00037">
    <property type="entry name" value="HTHLACR"/>
</dbReference>
<dbReference type="Pfam" id="PF00455">
    <property type="entry name" value="DeoRC"/>
    <property type="match status" value="1"/>
</dbReference>
<dbReference type="InterPro" id="IPR036388">
    <property type="entry name" value="WH-like_DNA-bd_sf"/>
</dbReference>
<dbReference type="RefSeq" id="WP_107030564.1">
    <property type="nucleotide sequence ID" value="NZ_PYLQ01000026.1"/>
</dbReference>
<dbReference type="Gene3D" id="3.40.50.1360">
    <property type="match status" value="1"/>
</dbReference>
<sequence>MDNQRHRIILNELDKKGNVTVASLVELTGASESSIRRDLVELDHQGFLKRVHGGATLIPKVTQTIEDPLGKRQLLNADEKKKIAKYAAGMIEANDVVYLDAGSSTLELIEYLDQKEAHYITNGLMQAQQLTIKGFHVVCLGGEVRNITGACVGANTMKSLSRYHFSKGFFGTNGIDIMNGFTTPDSEEAAIKELAMERCQMSYVLSDHSKFNKIYHVTFGQINDAVIITDHCEKEIKEQATVVEVRD</sequence>
<proteinExistence type="predicted"/>
<organism evidence="4 5">
    <name type="scientific">Faecalibacillus intestinalis</name>
    <dbReference type="NCBI Taxonomy" id="1982626"/>
    <lineage>
        <taxon>Bacteria</taxon>
        <taxon>Bacillati</taxon>
        <taxon>Bacillota</taxon>
        <taxon>Erysipelotrichia</taxon>
        <taxon>Erysipelotrichales</taxon>
        <taxon>Coprobacillaceae</taxon>
        <taxon>Faecalibacillus</taxon>
    </lineage>
</organism>
<dbReference type="AlphaFoldDB" id="A0A2T3FMW7"/>
<evidence type="ECO:0000256" key="1">
    <source>
        <dbReference type="ARBA" id="ARBA00023015"/>
    </source>
</evidence>
<dbReference type="PANTHER" id="PTHR30363:SF56">
    <property type="entry name" value="TRANSCRIPTIONAL REGULATOR, DEOR FAMILY"/>
    <property type="match status" value="1"/>
</dbReference>
<keyword evidence="1" id="KW-0805">Transcription regulation</keyword>
<keyword evidence="2" id="KW-0804">Transcription</keyword>
<dbReference type="InterPro" id="IPR014036">
    <property type="entry name" value="DeoR-like_C"/>
</dbReference>
<comment type="caution">
    <text evidence="4">The sequence shown here is derived from an EMBL/GenBank/DDBJ whole genome shotgun (WGS) entry which is preliminary data.</text>
</comment>
<dbReference type="Pfam" id="PF08220">
    <property type="entry name" value="HTH_DeoR"/>
    <property type="match status" value="1"/>
</dbReference>
<dbReference type="Gene3D" id="1.10.10.10">
    <property type="entry name" value="Winged helix-like DNA-binding domain superfamily/Winged helix DNA-binding domain"/>
    <property type="match status" value="1"/>
</dbReference>
<dbReference type="Proteomes" id="UP000240974">
    <property type="component" value="Unassembled WGS sequence"/>
</dbReference>
<keyword evidence="5" id="KW-1185">Reference proteome</keyword>
<evidence type="ECO:0000259" key="3">
    <source>
        <dbReference type="PROSITE" id="PS51000"/>
    </source>
</evidence>
<dbReference type="PANTHER" id="PTHR30363">
    <property type="entry name" value="HTH-TYPE TRANSCRIPTIONAL REGULATOR SRLR-RELATED"/>
    <property type="match status" value="1"/>
</dbReference>
<dbReference type="SUPFAM" id="SSF46785">
    <property type="entry name" value="Winged helix' DNA-binding domain"/>
    <property type="match status" value="1"/>
</dbReference>
<dbReference type="InterPro" id="IPR037171">
    <property type="entry name" value="NagB/RpiA_transferase-like"/>
</dbReference>
<dbReference type="SMART" id="SM00420">
    <property type="entry name" value="HTH_DEOR"/>
    <property type="match status" value="1"/>
</dbReference>
<protein>
    <submittedName>
        <fullName evidence="4">DeoR/GlpR transcriptional regulator</fullName>
    </submittedName>
</protein>
<evidence type="ECO:0000313" key="4">
    <source>
        <dbReference type="EMBL" id="PST36637.1"/>
    </source>
</evidence>
<dbReference type="InterPro" id="IPR036390">
    <property type="entry name" value="WH_DNA-bd_sf"/>
</dbReference>
<dbReference type="InterPro" id="IPR001034">
    <property type="entry name" value="DeoR_HTH"/>
</dbReference>
<accession>A0A2T3FMW7</accession>
<dbReference type="EMBL" id="PYLQ01000026">
    <property type="protein sequence ID" value="PST36637.1"/>
    <property type="molecule type" value="Genomic_DNA"/>
</dbReference>
<evidence type="ECO:0000256" key="2">
    <source>
        <dbReference type="ARBA" id="ARBA00023163"/>
    </source>
</evidence>
<reference evidence="4 5" key="1">
    <citation type="journal article" date="2019" name="Int. J. Syst. Evol. Microbiol.">
        <title>Faecalibacillus intestinalis gen. nov., sp. nov. and Faecalibacillus faecis sp. nov., isolated from human faeces.</title>
        <authorList>
            <person name="Seo B."/>
            <person name="Jeon K."/>
            <person name="Baek I."/>
            <person name="Lee Y.M."/>
            <person name="Baek K."/>
            <person name="Ko G."/>
        </authorList>
    </citation>
    <scope>NUCLEOTIDE SEQUENCE [LARGE SCALE GENOMIC DNA]</scope>
    <source>
        <strain evidence="4 5">SNUG30099</strain>
    </source>
</reference>
<gene>
    <name evidence="4" type="ORF">C7U54_12865</name>
</gene>